<sequence>LSSDHHHHHHHHQSSSSSSSSSIFITVVNLFTISIPTTSAASRPCHGTAPPYQSTPPITPCPSPYLTTAHVAPTCHSPSYTPLMHHCAPYHPPATATHHQHPLTTNTPTPQHPNTDNTPTQHSHTDNTPTPSTPHPTDFSITHHSPLHPSIASPSLSVSSPWCTLTNHPSSASHLLAEFTRHHPLHIPPLRLLVLPTLCHMPSTPLHFYIVPSTRHITPNTSPQRQHRSLFHQIRPAAPTHTLLRSHPYMISPKNKITEPLPLFYRQPSTP</sequence>
<name>A0A0L8GKB3_OCTBM</name>
<reference evidence="2" key="1">
    <citation type="submission" date="2015-07" db="EMBL/GenBank/DDBJ databases">
        <title>MeaNS - Measles Nucleotide Surveillance Program.</title>
        <authorList>
            <person name="Tran T."/>
            <person name="Druce J."/>
        </authorList>
    </citation>
    <scope>NUCLEOTIDE SEQUENCE</scope>
    <source>
        <strain evidence="2">UCB-OBI-ISO-001</strain>
        <tissue evidence="2">Gonad</tissue>
    </source>
</reference>
<evidence type="ECO:0000313" key="2">
    <source>
        <dbReference type="EMBL" id="KOF77447.1"/>
    </source>
</evidence>
<evidence type="ECO:0000256" key="1">
    <source>
        <dbReference type="SAM" id="MobiDB-lite"/>
    </source>
</evidence>
<accession>A0A0L8GKB3</accession>
<feature type="non-terminal residue" evidence="2">
    <location>
        <position position="1"/>
    </location>
</feature>
<gene>
    <name evidence="2" type="ORF">OCBIM_22032103mg</name>
</gene>
<protein>
    <submittedName>
        <fullName evidence="2">Uncharacterized protein</fullName>
    </submittedName>
</protein>
<proteinExistence type="predicted"/>
<dbReference type="AlphaFoldDB" id="A0A0L8GKB3"/>
<feature type="compositionally biased region" description="Low complexity" evidence="1">
    <location>
        <begin position="91"/>
        <end position="121"/>
    </location>
</feature>
<feature type="region of interest" description="Disordered" evidence="1">
    <location>
        <begin position="39"/>
        <end position="58"/>
    </location>
</feature>
<dbReference type="EMBL" id="KQ421447">
    <property type="protein sequence ID" value="KOF77447.1"/>
    <property type="molecule type" value="Genomic_DNA"/>
</dbReference>
<organism evidence="2">
    <name type="scientific">Octopus bimaculoides</name>
    <name type="common">California two-spotted octopus</name>
    <dbReference type="NCBI Taxonomy" id="37653"/>
    <lineage>
        <taxon>Eukaryota</taxon>
        <taxon>Metazoa</taxon>
        <taxon>Spiralia</taxon>
        <taxon>Lophotrochozoa</taxon>
        <taxon>Mollusca</taxon>
        <taxon>Cephalopoda</taxon>
        <taxon>Coleoidea</taxon>
        <taxon>Octopodiformes</taxon>
        <taxon>Octopoda</taxon>
        <taxon>Incirrata</taxon>
        <taxon>Octopodidae</taxon>
        <taxon>Octopus</taxon>
    </lineage>
</organism>
<feature type="region of interest" description="Disordered" evidence="1">
    <location>
        <begin position="91"/>
        <end position="148"/>
    </location>
</feature>